<comment type="similarity">
    <text evidence="2 10">Belongs to the MIP/aquaporin (TC 1.A.8) family.</text>
</comment>
<evidence type="ECO:0000256" key="10">
    <source>
        <dbReference type="RuleBase" id="RU000477"/>
    </source>
</evidence>
<feature type="transmembrane region" description="Helical" evidence="11">
    <location>
        <begin position="95"/>
        <end position="114"/>
    </location>
</feature>
<dbReference type="SUPFAM" id="SSF81338">
    <property type="entry name" value="Aquaporin-like"/>
    <property type="match status" value="1"/>
</dbReference>
<evidence type="ECO:0000313" key="12">
    <source>
        <dbReference type="EMBL" id="KAG5949232.1"/>
    </source>
</evidence>
<dbReference type="GO" id="GO:0015254">
    <property type="term" value="F:glycerol channel activity"/>
    <property type="evidence" value="ECO:0007669"/>
    <property type="project" value="TreeGrafter"/>
</dbReference>
<evidence type="ECO:0000256" key="1">
    <source>
        <dbReference type="ARBA" id="ARBA00004141"/>
    </source>
</evidence>
<keyword evidence="3 10" id="KW-0813">Transport</keyword>
<feature type="transmembrane region" description="Helical" evidence="11">
    <location>
        <begin position="225"/>
        <end position="249"/>
    </location>
</feature>
<evidence type="ECO:0000256" key="5">
    <source>
        <dbReference type="ARBA" id="ARBA00022737"/>
    </source>
</evidence>
<dbReference type="Proteomes" id="UP000706124">
    <property type="component" value="Unassembled WGS sequence"/>
</dbReference>
<dbReference type="EMBL" id="SRPO01000007">
    <property type="protein sequence ID" value="KAG5949232.1"/>
    <property type="molecule type" value="Genomic_DNA"/>
</dbReference>
<evidence type="ECO:0008006" key="14">
    <source>
        <dbReference type="Google" id="ProtNLM"/>
    </source>
</evidence>
<evidence type="ECO:0000313" key="13">
    <source>
        <dbReference type="Proteomes" id="UP000706124"/>
    </source>
</evidence>
<accession>A0A9P7MKT0</accession>
<dbReference type="PANTHER" id="PTHR43829:SF9">
    <property type="entry name" value="AQUAPORIN-9"/>
    <property type="match status" value="1"/>
</dbReference>
<evidence type="ECO:0000256" key="8">
    <source>
        <dbReference type="ARBA" id="ARBA00034651"/>
    </source>
</evidence>
<feature type="transmembrane region" description="Helical" evidence="11">
    <location>
        <begin position="60"/>
        <end position="83"/>
    </location>
</feature>
<evidence type="ECO:0000256" key="7">
    <source>
        <dbReference type="ARBA" id="ARBA00023136"/>
    </source>
</evidence>
<protein>
    <recommendedName>
        <fullName evidence="14">Aquaglyceroporin</fullName>
    </recommendedName>
</protein>
<feature type="transmembrane region" description="Helical" evidence="11">
    <location>
        <begin position="276"/>
        <end position="299"/>
    </location>
</feature>
<evidence type="ECO:0000256" key="9">
    <source>
        <dbReference type="ARBA" id="ARBA00049405"/>
    </source>
</evidence>
<feature type="transmembrane region" description="Helical" evidence="11">
    <location>
        <begin position="195"/>
        <end position="213"/>
    </location>
</feature>
<gene>
    <name evidence="12" type="ORF">E4U60_006823</name>
</gene>
<keyword evidence="6 11" id="KW-1133">Transmembrane helix</keyword>
<evidence type="ECO:0000256" key="2">
    <source>
        <dbReference type="ARBA" id="ARBA00006175"/>
    </source>
</evidence>
<dbReference type="GO" id="GO:0005886">
    <property type="term" value="C:plasma membrane"/>
    <property type="evidence" value="ECO:0007669"/>
    <property type="project" value="TreeGrafter"/>
</dbReference>
<comment type="catalytic activity">
    <reaction evidence="8">
        <text>H2O(in) = H2O(out)</text>
        <dbReference type="Rhea" id="RHEA:29667"/>
        <dbReference type="ChEBI" id="CHEBI:15377"/>
    </reaction>
</comment>
<comment type="caution">
    <text evidence="12">The sequence shown here is derived from an EMBL/GenBank/DDBJ whole genome shotgun (WGS) entry which is preliminary data.</text>
</comment>
<keyword evidence="5" id="KW-0677">Repeat</keyword>
<evidence type="ECO:0000256" key="4">
    <source>
        <dbReference type="ARBA" id="ARBA00022692"/>
    </source>
</evidence>
<dbReference type="NCBIfam" id="TIGR00861">
    <property type="entry name" value="MIP"/>
    <property type="match status" value="1"/>
</dbReference>
<dbReference type="PANTHER" id="PTHR43829">
    <property type="entry name" value="AQUAPORIN OR AQUAGLYCEROPORIN RELATED"/>
    <property type="match status" value="1"/>
</dbReference>
<dbReference type="Pfam" id="PF00230">
    <property type="entry name" value="MIP"/>
    <property type="match status" value="1"/>
</dbReference>
<feature type="transmembrane region" description="Helical" evidence="11">
    <location>
        <begin position="135"/>
        <end position="154"/>
    </location>
</feature>
<proteinExistence type="inferred from homology"/>
<dbReference type="PRINTS" id="PR02019">
    <property type="entry name" value="AQUAPORIN7"/>
</dbReference>
<name>A0A9P7MKT0_9HYPO</name>
<dbReference type="OrthoDB" id="3222at2759"/>
<evidence type="ECO:0000256" key="11">
    <source>
        <dbReference type="SAM" id="Phobius"/>
    </source>
</evidence>
<dbReference type="GO" id="GO:0015250">
    <property type="term" value="F:water channel activity"/>
    <property type="evidence" value="ECO:0007669"/>
    <property type="project" value="TreeGrafter"/>
</dbReference>
<keyword evidence="13" id="KW-1185">Reference proteome</keyword>
<dbReference type="PRINTS" id="PR00783">
    <property type="entry name" value="MINTRINSICP"/>
</dbReference>
<dbReference type="CDD" id="cd00333">
    <property type="entry name" value="MIP"/>
    <property type="match status" value="1"/>
</dbReference>
<dbReference type="AlphaFoldDB" id="A0A9P7MKT0"/>
<evidence type="ECO:0000256" key="6">
    <source>
        <dbReference type="ARBA" id="ARBA00022989"/>
    </source>
</evidence>
<dbReference type="Gene3D" id="1.20.1080.10">
    <property type="entry name" value="Glycerol uptake facilitator protein"/>
    <property type="match status" value="1"/>
</dbReference>
<evidence type="ECO:0000256" key="3">
    <source>
        <dbReference type="ARBA" id="ARBA00022448"/>
    </source>
</evidence>
<keyword evidence="4 10" id="KW-0812">Transmembrane</keyword>
<dbReference type="InterPro" id="IPR000425">
    <property type="entry name" value="MIP"/>
</dbReference>
<comment type="catalytic activity">
    <reaction evidence="9">
        <text>glycerol(in) = glycerol(out)</text>
        <dbReference type="Rhea" id="RHEA:29675"/>
        <dbReference type="ChEBI" id="CHEBI:17754"/>
    </reaction>
</comment>
<organism evidence="12 13">
    <name type="scientific">Claviceps pazoutovae</name>
    <dbReference type="NCBI Taxonomy" id="1649127"/>
    <lineage>
        <taxon>Eukaryota</taxon>
        <taxon>Fungi</taxon>
        <taxon>Dikarya</taxon>
        <taxon>Ascomycota</taxon>
        <taxon>Pezizomycotina</taxon>
        <taxon>Sordariomycetes</taxon>
        <taxon>Hypocreomycetidae</taxon>
        <taxon>Hypocreales</taxon>
        <taxon>Clavicipitaceae</taxon>
        <taxon>Claviceps</taxon>
    </lineage>
</organism>
<dbReference type="InterPro" id="IPR050363">
    <property type="entry name" value="MIP/Aquaporin"/>
</dbReference>
<dbReference type="FunFam" id="1.20.1080.10:FF:000027">
    <property type="entry name" value="MIP aquaporin"/>
    <property type="match status" value="1"/>
</dbReference>
<reference evidence="12 13" key="1">
    <citation type="journal article" date="2020" name="bioRxiv">
        <title>Whole genome comparisons of ergot fungi reveals the divergence and evolution of species within the genus Claviceps are the result of varying mechanisms driving genome evolution and host range expansion.</title>
        <authorList>
            <person name="Wyka S.A."/>
            <person name="Mondo S.J."/>
            <person name="Liu M."/>
            <person name="Dettman J."/>
            <person name="Nalam V."/>
            <person name="Broders K.D."/>
        </authorList>
    </citation>
    <scope>NUCLEOTIDE SEQUENCE [LARGE SCALE GENOMIC DNA]</scope>
    <source>
        <strain evidence="12 13">CCC 1485</strain>
    </source>
</reference>
<keyword evidence="7 11" id="KW-0472">Membrane</keyword>
<dbReference type="InterPro" id="IPR023271">
    <property type="entry name" value="Aquaporin-like"/>
</dbReference>
<sequence>MPESSVDKPLPIFKVDMGNSHSGHDVHNGHDDHDDSSTAGMIRAEDVPRWSRIRTIWQDAFSEFLGTMILVLFGDGVVAQVLLSNNLKGNYQSISWGWGIGVMLGVYVAGKSGGHINPGVTLANCVYRGHPWRKFPVYFLAQLAGAMVGAAIVYGNYRSAIDFFEGGSNLRTVTGPNATAGIFATYPAPFMTRTGMFFSEFIASTLLQFVIFAMQDNANIGAGPLLPLGLFFLIFGIGACFGWETGYAINLARDFGPRLVTYMIGYGTEVWSAGGYYFWIPMVAPFLGCLTGGGLYDLFIYTGETPINTPYLGFNRLLKPYPRVWSNSRGKAVESQV</sequence>
<comment type="subcellular location">
    <subcellularLocation>
        <location evidence="1">Membrane</location>
        <topology evidence="1">Multi-pass membrane protein</topology>
    </subcellularLocation>
</comment>